<dbReference type="Proteomes" id="UP000092612">
    <property type="component" value="Unassembled WGS sequence"/>
</dbReference>
<comment type="caution">
    <text evidence="1">The sequence shown here is derived from an EMBL/GenBank/DDBJ whole genome shotgun (WGS) entry which is preliminary data.</text>
</comment>
<name>A0A1B8U682_9FLAO</name>
<evidence type="ECO:0000313" key="1">
    <source>
        <dbReference type="EMBL" id="OBY67403.1"/>
    </source>
</evidence>
<dbReference type="KEGG" id="prn:BW723_07695"/>
<proteinExistence type="predicted"/>
<sequence length="149" mass="17502">MRSKKINFKQLLFILIICVCGTLQINAQSNKKIAYSYIRKANAAIEKSIDYAEALINFNKAMEYMDVITDKNVASLGARSYYEIHHTQRTIQRQIKFLEISNKYSQQYFALAKNKHSNDYEDNLELYTHAKSDLKKLRYALRRKSMGKF</sequence>
<dbReference type="EMBL" id="LSFL01000004">
    <property type="protein sequence ID" value="OBY67403.1"/>
    <property type="molecule type" value="Genomic_DNA"/>
</dbReference>
<organism evidence="1 2">
    <name type="scientific">Polaribacter reichenbachii</name>
    <dbReference type="NCBI Taxonomy" id="996801"/>
    <lineage>
        <taxon>Bacteria</taxon>
        <taxon>Pseudomonadati</taxon>
        <taxon>Bacteroidota</taxon>
        <taxon>Flavobacteriia</taxon>
        <taxon>Flavobacteriales</taxon>
        <taxon>Flavobacteriaceae</taxon>
    </lineage>
</organism>
<protein>
    <submittedName>
        <fullName evidence="1">Uncharacterized protein</fullName>
    </submittedName>
</protein>
<keyword evidence="2" id="KW-1185">Reference proteome</keyword>
<dbReference type="RefSeq" id="WP_068356541.1">
    <property type="nucleotide sequence ID" value="NZ_CP019337.1"/>
</dbReference>
<reference evidence="2" key="1">
    <citation type="submission" date="2016-02" db="EMBL/GenBank/DDBJ databases">
        <title>Paenibacillus sp. LPB0068, isolated from Crassostrea gigas.</title>
        <authorList>
            <person name="Shin S.-K."/>
            <person name="Yi H."/>
        </authorList>
    </citation>
    <scope>NUCLEOTIDE SEQUENCE [LARGE SCALE GENOMIC DNA]</scope>
    <source>
        <strain evidence="2">KCTC 23969</strain>
    </source>
</reference>
<gene>
    <name evidence="1" type="ORF">LPB301_01795</name>
</gene>
<dbReference type="STRING" id="996801.BW723_07695"/>
<evidence type="ECO:0000313" key="2">
    <source>
        <dbReference type="Proteomes" id="UP000092612"/>
    </source>
</evidence>
<accession>A0A1B8U682</accession>
<dbReference type="AlphaFoldDB" id="A0A1B8U682"/>